<keyword evidence="4" id="KW-1185">Reference proteome</keyword>
<dbReference type="AlphaFoldDB" id="A0A1V4HV81"/>
<feature type="region of interest" description="Disordered" evidence="1">
    <location>
        <begin position="1"/>
        <end position="35"/>
    </location>
</feature>
<gene>
    <name evidence="3" type="ORF">B2M20_15600</name>
</gene>
<evidence type="ECO:0000313" key="3">
    <source>
        <dbReference type="EMBL" id="OPH81888.1"/>
    </source>
</evidence>
<dbReference type="RefSeq" id="WP_079447949.1">
    <property type="nucleotide sequence ID" value="NZ_MWPQ01000054.1"/>
</dbReference>
<proteinExistence type="predicted"/>
<dbReference type="InterPro" id="IPR054189">
    <property type="entry name" value="DUF6894"/>
</dbReference>
<reference evidence="3 4" key="1">
    <citation type="submission" date="2017-02" db="EMBL/GenBank/DDBJ databases">
        <title>Genome sequence of the nitrite-oxidizing bacterium Nitrobacter vulgaris strain Ab1.</title>
        <authorList>
            <person name="Mellbye B.L."/>
            <person name="Davis E.W."/>
            <person name="Spieck E."/>
            <person name="Chang J.H."/>
            <person name="Bottomley P.J."/>
            <person name="Sayavedra-Soto L.A."/>
        </authorList>
    </citation>
    <scope>NUCLEOTIDE SEQUENCE [LARGE SCALE GENOMIC DNA]</scope>
    <source>
        <strain evidence="3 4">Ab1</strain>
    </source>
</reference>
<organism evidence="3 4">
    <name type="scientific">Nitrobacter vulgaris</name>
    <dbReference type="NCBI Taxonomy" id="29421"/>
    <lineage>
        <taxon>Bacteria</taxon>
        <taxon>Pseudomonadati</taxon>
        <taxon>Pseudomonadota</taxon>
        <taxon>Alphaproteobacteria</taxon>
        <taxon>Hyphomicrobiales</taxon>
        <taxon>Nitrobacteraceae</taxon>
        <taxon>Nitrobacter</taxon>
    </lineage>
</organism>
<comment type="caution">
    <text evidence="3">The sequence shown here is derived from an EMBL/GenBank/DDBJ whole genome shotgun (WGS) entry which is preliminary data.</text>
</comment>
<dbReference type="OrthoDB" id="8296556at2"/>
<sequence length="77" mass="8423">MPLFHFNARTGDKLLADDEGEQLPDRESARSVAESSAREALLEAVKFGGKPPDDIQVTDAEGKVIVTVDVDEVIKRE</sequence>
<dbReference type="Proteomes" id="UP000189940">
    <property type="component" value="Unassembled WGS sequence"/>
</dbReference>
<name>A0A1V4HV81_NITVU</name>
<dbReference type="EMBL" id="MWPQ01000054">
    <property type="protein sequence ID" value="OPH81888.1"/>
    <property type="molecule type" value="Genomic_DNA"/>
</dbReference>
<protein>
    <recommendedName>
        <fullName evidence="2">DUF6894 domain-containing protein</fullName>
    </recommendedName>
</protein>
<evidence type="ECO:0000259" key="2">
    <source>
        <dbReference type="Pfam" id="PF21834"/>
    </source>
</evidence>
<evidence type="ECO:0000256" key="1">
    <source>
        <dbReference type="SAM" id="MobiDB-lite"/>
    </source>
</evidence>
<evidence type="ECO:0000313" key="4">
    <source>
        <dbReference type="Proteomes" id="UP000189940"/>
    </source>
</evidence>
<accession>A0A1V4HV81</accession>
<feature type="domain" description="DUF6894" evidence="2">
    <location>
        <begin position="3"/>
        <end position="70"/>
    </location>
</feature>
<dbReference type="Pfam" id="PF21834">
    <property type="entry name" value="DUF6894"/>
    <property type="match status" value="1"/>
</dbReference>